<dbReference type="RefSeq" id="WP_111547109.1">
    <property type="nucleotide sequence ID" value="NZ_MZXV01000056.1"/>
</dbReference>
<organism evidence="1 2">
    <name type="scientific">Mesorhizobium kowhaii</name>
    <dbReference type="NCBI Taxonomy" id="1300272"/>
    <lineage>
        <taxon>Bacteria</taxon>
        <taxon>Pseudomonadati</taxon>
        <taxon>Pseudomonadota</taxon>
        <taxon>Alphaproteobacteria</taxon>
        <taxon>Hyphomicrobiales</taxon>
        <taxon>Phyllobacteriaceae</taxon>
        <taxon>Mesorhizobium</taxon>
    </lineage>
</organism>
<gene>
    <name evidence="1" type="ORF">B5V02_26905</name>
</gene>
<dbReference type="Proteomes" id="UP000248616">
    <property type="component" value="Unassembled WGS sequence"/>
</dbReference>
<accession>A0A2W7BXS0</accession>
<evidence type="ECO:0000313" key="1">
    <source>
        <dbReference type="EMBL" id="PZV35675.1"/>
    </source>
</evidence>
<proteinExistence type="predicted"/>
<comment type="caution">
    <text evidence="1">The sequence shown here is derived from an EMBL/GenBank/DDBJ whole genome shotgun (WGS) entry which is preliminary data.</text>
</comment>
<name>A0A2W7BXS0_9HYPH</name>
<keyword evidence="2" id="KW-1185">Reference proteome</keyword>
<evidence type="ECO:0000313" key="2">
    <source>
        <dbReference type="Proteomes" id="UP000248616"/>
    </source>
</evidence>
<protein>
    <submittedName>
        <fullName evidence="1">Uncharacterized protein</fullName>
    </submittedName>
</protein>
<reference evidence="2" key="1">
    <citation type="submission" date="2017-03" db="EMBL/GenBank/DDBJ databases">
        <authorList>
            <person name="Safronova V.I."/>
            <person name="Sazanova A.L."/>
            <person name="Chirak E.R."/>
        </authorList>
    </citation>
    <scope>NUCLEOTIDE SEQUENCE [LARGE SCALE GENOMIC DNA]</scope>
    <source>
        <strain evidence="2">Ach-343</strain>
    </source>
</reference>
<dbReference type="AlphaFoldDB" id="A0A2W7BXS0"/>
<dbReference type="EMBL" id="MZXV01000056">
    <property type="protein sequence ID" value="PZV35675.1"/>
    <property type="molecule type" value="Genomic_DNA"/>
</dbReference>
<sequence length="162" mass="18202">MALITLYSSELGIRRLLAQPRDVAPPSDIRVARKHDDASPMHRTLFVEYVAELKDAYDIATEWWADIISTEEGRQGSREKALEKAFNDRVAGAAASPNVVWVIRRHWLKCVTANFSAGEEAGVAAETFLLQWLIDAGEEELVKLVACMPYWPIGQDEKGNWC</sequence>
<dbReference type="OrthoDB" id="9134390at2"/>